<dbReference type="EMBL" id="CM042015">
    <property type="protein sequence ID" value="KAI3709161.1"/>
    <property type="molecule type" value="Genomic_DNA"/>
</dbReference>
<proteinExistence type="predicted"/>
<name>A0ACB9AGS6_CICIN</name>
<evidence type="ECO:0000313" key="2">
    <source>
        <dbReference type="Proteomes" id="UP001055811"/>
    </source>
</evidence>
<reference evidence="2" key="1">
    <citation type="journal article" date="2022" name="Mol. Ecol. Resour.">
        <title>The genomes of chicory, endive, great burdock and yacon provide insights into Asteraceae palaeo-polyploidization history and plant inulin production.</title>
        <authorList>
            <person name="Fan W."/>
            <person name="Wang S."/>
            <person name="Wang H."/>
            <person name="Wang A."/>
            <person name="Jiang F."/>
            <person name="Liu H."/>
            <person name="Zhao H."/>
            <person name="Xu D."/>
            <person name="Zhang Y."/>
        </authorList>
    </citation>
    <scope>NUCLEOTIDE SEQUENCE [LARGE SCALE GENOMIC DNA]</scope>
    <source>
        <strain evidence="2">cv. Punajuju</strain>
    </source>
</reference>
<gene>
    <name evidence="1" type="ORF">L2E82_38920</name>
</gene>
<accession>A0ACB9AGS6</accession>
<sequence length="98" mass="11345">MDFKLDTTVSNPSNTSLFLSEKHSKPFRTSLPSYRCRSLAVSEFLLEGVAETTAGINWFQQVIFESSAETTVGINMFHSWNQRNNSDSVQWRCRYEER</sequence>
<evidence type="ECO:0000313" key="1">
    <source>
        <dbReference type="EMBL" id="KAI3709161.1"/>
    </source>
</evidence>
<organism evidence="1 2">
    <name type="scientific">Cichorium intybus</name>
    <name type="common">Chicory</name>
    <dbReference type="NCBI Taxonomy" id="13427"/>
    <lineage>
        <taxon>Eukaryota</taxon>
        <taxon>Viridiplantae</taxon>
        <taxon>Streptophyta</taxon>
        <taxon>Embryophyta</taxon>
        <taxon>Tracheophyta</taxon>
        <taxon>Spermatophyta</taxon>
        <taxon>Magnoliopsida</taxon>
        <taxon>eudicotyledons</taxon>
        <taxon>Gunneridae</taxon>
        <taxon>Pentapetalae</taxon>
        <taxon>asterids</taxon>
        <taxon>campanulids</taxon>
        <taxon>Asterales</taxon>
        <taxon>Asteraceae</taxon>
        <taxon>Cichorioideae</taxon>
        <taxon>Cichorieae</taxon>
        <taxon>Cichoriinae</taxon>
        <taxon>Cichorium</taxon>
    </lineage>
</organism>
<comment type="caution">
    <text evidence="1">The sequence shown here is derived from an EMBL/GenBank/DDBJ whole genome shotgun (WGS) entry which is preliminary data.</text>
</comment>
<reference evidence="1 2" key="2">
    <citation type="journal article" date="2022" name="Mol. Ecol. Resour.">
        <title>The genomes of chicory, endive, great burdock and yacon provide insights into Asteraceae paleo-polyploidization history and plant inulin production.</title>
        <authorList>
            <person name="Fan W."/>
            <person name="Wang S."/>
            <person name="Wang H."/>
            <person name="Wang A."/>
            <person name="Jiang F."/>
            <person name="Liu H."/>
            <person name="Zhao H."/>
            <person name="Xu D."/>
            <person name="Zhang Y."/>
        </authorList>
    </citation>
    <scope>NUCLEOTIDE SEQUENCE [LARGE SCALE GENOMIC DNA]</scope>
    <source>
        <strain evidence="2">cv. Punajuju</strain>
        <tissue evidence="1">Leaves</tissue>
    </source>
</reference>
<protein>
    <submittedName>
        <fullName evidence="1">Uncharacterized protein</fullName>
    </submittedName>
</protein>
<dbReference type="Proteomes" id="UP001055811">
    <property type="component" value="Linkage Group LG07"/>
</dbReference>
<keyword evidence="2" id="KW-1185">Reference proteome</keyword>